<keyword evidence="2 7" id="KW-0812">Transmembrane</keyword>
<evidence type="ECO:0008006" key="10">
    <source>
        <dbReference type="Google" id="ProtNLM"/>
    </source>
</evidence>
<comment type="caution">
    <text evidence="8">The sequence shown here is derived from an EMBL/GenBank/DDBJ whole genome shotgun (WGS) entry which is preliminary data.</text>
</comment>
<evidence type="ECO:0000256" key="7">
    <source>
        <dbReference type="SAM" id="Phobius"/>
    </source>
</evidence>
<dbReference type="EMBL" id="SGPK01000013">
    <property type="protein sequence ID" value="THH11504.1"/>
    <property type="molecule type" value="Genomic_DNA"/>
</dbReference>
<keyword evidence="5 7" id="KW-0472">Membrane</keyword>
<dbReference type="GO" id="GO:0006629">
    <property type="term" value="P:lipid metabolic process"/>
    <property type="evidence" value="ECO:0007669"/>
    <property type="project" value="UniProtKB-KW"/>
</dbReference>
<dbReference type="Proteomes" id="UP000308199">
    <property type="component" value="Unassembled WGS sequence"/>
</dbReference>
<keyword evidence="1" id="KW-0808">Transferase</keyword>
<dbReference type="GO" id="GO:0016746">
    <property type="term" value="F:acyltransferase activity"/>
    <property type="evidence" value="ECO:0007669"/>
    <property type="project" value="UniProtKB-KW"/>
</dbReference>
<accession>A0A4S4LHM2</accession>
<evidence type="ECO:0000256" key="1">
    <source>
        <dbReference type="ARBA" id="ARBA00022679"/>
    </source>
</evidence>
<evidence type="ECO:0000256" key="4">
    <source>
        <dbReference type="ARBA" id="ARBA00023098"/>
    </source>
</evidence>
<organism evidence="8 9">
    <name type="scientific">Phellinidium pouzarii</name>
    <dbReference type="NCBI Taxonomy" id="167371"/>
    <lineage>
        <taxon>Eukaryota</taxon>
        <taxon>Fungi</taxon>
        <taxon>Dikarya</taxon>
        <taxon>Basidiomycota</taxon>
        <taxon>Agaricomycotina</taxon>
        <taxon>Agaricomycetes</taxon>
        <taxon>Hymenochaetales</taxon>
        <taxon>Hymenochaetaceae</taxon>
        <taxon>Phellinidium</taxon>
    </lineage>
</organism>
<dbReference type="PANTHER" id="PTHR23063:SF60">
    <property type="entry name" value="LYSOPHOSPHATIDIC ACID:OLEOYL-COA ACYLTRANSFERASE 1"/>
    <property type="match status" value="1"/>
</dbReference>
<keyword evidence="6" id="KW-0012">Acyltransferase</keyword>
<evidence type="ECO:0000256" key="6">
    <source>
        <dbReference type="ARBA" id="ARBA00023315"/>
    </source>
</evidence>
<evidence type="ECO:0000313" key="9">
    <source>
        <dbReference type="Proteomes" id="UP000308199"/>
    </source>
</evidence>
<reference evidence="8 9" key="1">
    <citation type="submission" date="2019-02" db="EMBL/GenBank/DDBJ databases">
        <title>Genome sequencing of the rare red list fungi Phellinidium pouzarii.</title>
        <authorList>
            <person name="Buettner E."/>
            <person name="Kellner H."/>
        </authorList>
    </citation>
    <scope>NUCLEOTIDE SEQUENCE [LARGE SCALE GENOMIC DNA]</scope>
    <source>
        <strain evidence="8 9">DSM 108285</strain>
    </source>
</reference>
<keyword evidence="4" id="KW-0443">Lipid metabolism</keyword>
<dbReference type="AlphaFoldDB" id="A0A4S4LHM2"/>
<name>A0A4S4LHM2_9AGAM</name>
<feature type="transmembrane region" description="Helical" evidence="7">
    <location>
        <begin position="47"/>
        <end position="70"/>
    </location>
</feature>
<gene>
    <name evidence="8" type="ORF">EW145_g637</name>
</gene>
<evidence type="ECO:0000256" key="3">
    <source>
        <dbReference type="ARBA" id="ARBA00022989"/>
    </source>
</evidence>
<evidence type="ECO:0000256" key="2">
    <source>
        <dbReference type="ARBA" id="ARBA00022692"/>
    </source>
</evidence>
<dbReference type="PANTHER" id="PTHR23063">
    <property type="entry name" value="PHOSPHOLIPID ACYLTRANSFERASE"/>
    <property type="match status" value="1"/>
</dbReference>
<evidence type="ECO:0000313" key="8">
    <source>
        <dbReference type="EMBL" id="THH11504.1"/>
    </source>
</evidence>
<keyword evidence="3 7" id="KW-1133">Transmembrane helix</keyword>
<dbReference type="OrthoDB" id="272512at2759"/>
<proteinExistence type="predicted"/>
<feature type="transmembrane region" description="Helical" evidence="7">
    <location>
        <begin position="76"/>
        <end position="98"/>
    </location>
</feature>
<evidence type="ECO:0000256" key="5">
    <source>
        <dbReference type="ARBA" id="ARBA00023136"/>
    </source>
</evidence>
<protein>
    <recommendedName>
        <fullName evidence="10">Phospholipid/glycerol acyltransferase domain-containing protein</fullName>
    </recommendedName>
</protein>
<sequence>MEKYSAFRDPGTGIQPFLPPVHPQGFESCAATILKPAAYILGAIRTLLVLALVITYIVVVRGVCILLSPVPPLYRVVSYYTTAIILRLILFTVGLYWIPVEVVKRKRGRASIKEVWNPKAGDVIISNWISWLEIAWVALRYNALFVLPVTAPVENTSSPGPSSPGVTSGRKIGLGVAAVTVHSREHTPTKRADILGFTEISLMRMIMICGCVPPYGLARAGMSPLSFSEVITRAKKTGRPIALYPECTTSNGRGLLRFSNLLKNIPVPVKNFNVFIMCARVDPPTALSPTLSIPIPSSRQVFNPIPHIFSVSSSIMPHTLSVRLLAPSQSPSSASFLISEVLSGNTGGDDVFSEVCATLMTELGRLKRTGMGWEDKTMFLEFYRGKDGR</sequence>
<keyword evidence="9" id="KW-1185">Reference proteome</keyword>